<dbReference type="GO" id="GO:0005886">
    <property type="term" value="C:plasma membrane"/>
    <property type="evidence" value="ECO:0007669"/>
    <property type="project" value="UniProtKB-SubCell"/>
</dbReference>
<dbReference type="Pfam" id="PF13426">
    <property type="entry name" value="PAS_9"/>
    <property type="match status" value="4"/>
</dbReference>
<dbReference type="InterPro" id="IPR052155">
    <property type="entry name" value="Biofilm_reg_signaling"/>
</dbReference>
<feature type="domain" description="HAMP" evidence="14">
    <location>
        <begin position="334"/>
        <end position="386"/>
    </location>
</feature>
<evidence type="ECO:0000256" key="7">
    <source>
        <dbReference type="ARBA" id="ARBA00022777"/>
    </source>
</evidence>
<keyword evidence="7" id="KW-0418">Kinase</keyword>
<dbReference type="NCBIfam" id="TIGR00229">
    <property type="entry name" value="sensory_box"/>
    <property type="match status" value="4"/>
</dbReference>
<dbReference type="PANTHER" id="PTHR44757">
    <property type="entry name" value="DIGUANYLATE CYCLASE DGCP"/>
    <property type="match status" value="1"/>
</dbReference>
<dbReference type="GO" id="GO:0005524">
    <property type="term" value="F:ATP binding"/>
    <property type="evidence" value="ECO:0007669"/>
    <property type="project" value="UniProtKB-KW"/>
</dbReference>
<dbReference type="InterPro" id="IPR033479">
    <property type="entry name" value="dCache_1"/>
</dbReference>
<feature type="domain" description="PAC" evidence="13">
    <location>
        <begin position="592"/>
        <end position="644"/>
    </location>
</feature>
<dbReference type="SUPFAM" id="SSF55785">
    <property type="entry name" value="PYP-like sensor domain (PAS domain)"/>
    <property type="match status" value="4"/>
</dbReference>
<evidence type="ECO:0000259" key="13">
    <source>
        <dbReference type="PROSITE" id="PS50113"/>
    </source>
</evidence>
<evidence type="ECO:0000313" key="16">
    <source>
        <dbReference type="Proteomes" id="UP000319783"/>
    </source>
</evidence>
<dbReference type="PANTHER" id="PTHR44757:SF2">
    <property type="entry name" value="BIOFILM ARCHITECTURE MAINTENANCE PROTEIN MBAA"/>
    <property type="match status" value="1"/>
</dbReference>
<feature type="domain" description="PAC" evidence="13">
    <location>
        <begin position="465"/>
        <end position="517"/>
    </location>
</feature>
<evidence type="ECO:0000256" key="11">
    <source>
        <dbReference type="ARBA" id="ARBA00023136"/>
    </source>
</evidence>
<evidence type="ECO:0000256" key="8">
    <source>
        <dbReference type="ARBA" id="ARBA00022840"/>
    </source>
</evidence>
<comment type="subcellular location">
    <subcellularLocation>
        <location evidence="1">Cell membrane</location>
        <topology evidence="1">Multi-pass membrane protein</topology>
    </subcellularLocation>
</comment>
<dbReference type="Gene3D" id="3.30.450.20">
    <property type="entry name" value="PAS domain"/>
    <property type="match status" value="5"/>
</dbReference>
<evidence type="ECO:0000259" key="14">
    <source>
        <dbReference type="PROSITE" id="PS50885"/>
    </source>
</evidence>
<dbReference type="Pfam" id="PF02743">
    <property type="entry name" value="dCache_1"/>
    <property type="match status" value="1"/>
</dbReference>
<gene>
    <name evidence="15" type="ORF">JETT_1346</name>
</gene>
<evidence type="ECO:0000256" key="9">
    <source>
        <dbReference type="ARBA" id="ARBA00022989"/>
    </source>
</evidence>
<dbReference type="SMART" id="SM00304">
    <property type="entry name" value="HAMP"/>
    <property type="match status" value="1"/>
</dbReference>
<dbReference type="EMBL" id="SULG01000022">
    <property type="protein sequence ID" value="TLD42314.1"/>
    <property type="molecule type" value="Genomic_DNA"/>
</dbReference>
<keyword evidence="2" id="KW-1003">Cell membrane</keyword>
<dbReference type="SMART" id="SM00086">
    <property type="entry name" value="PAC"/>
    <property type="match status" value="4"/>
</dbReference>
<organism evidence="15 16">
    <name type="scientific">Candidatus Jettenia ecosi</name>
    <dbReference type="NCBI Taxonomy" id="2494326"/>
    <lineage>
        <taxon>Bacteria</taxon>
        <taxon>Pseudomonadati</taxon>
        <taxon>Planctomycetota</taxon>
        <taxon>Candidatus Brocadiia</taxon>
        <taxon>Candidatus Brocadiales</taxon>
        <taxon>Candidatus Brocadiaceae</taxon>
        <taxon>Candidatus Jettenia</taxon>
    </lineage>
</organism>
<evidence type="ECO:0000256" key="12">
    <source>
        <dbReference type="SAM" id="Phobius"/>
    </source>
</evidence>
<keyword evidence="11 12" id="KW-0472">Membrane</keyword>
<name>A0A533QC59_9BACT</name>
<keyword evidence="8" id="KW-0067">ATP-binding</keyword>
<feature type="domain" description="PAC" evidence="13">
    <location>
        <begin position="719"/>
        <end position="771"/>
    </location>
</feature>
<dbReference type="InterPro" id="IPR001610">
    <property type="entry name" value="PAC"/>
</dbReference>
<keyword evidence="3" id="KW-0597">Phosphoprotein</keyword>
<accession>A0A533QC59</accession>
<dbReference type="InterPro" id="IPR000700">
    <property type="entry name" value="PAS-assoc_C"/>
</dbReference>
<keyword evidence="5 12" id="KW-0812">Transmembrane</keyword>
<dbReference type="InterPro" id="IPR029151">
    <property type="entry name" value="Sensor-like_sf"/>
</dbReference>
<dbReference type="Proteomes" id="UP000319783">
    <property type="component" value="Unassembled WGS sequence"/>
</dbReference>
<dbReference type="PROSITE" id="PS50113">
    <property type="entry name" value="PAC"/>
    <property type="match status" value="3"/>
</dbReference>
<evidence type="ECO:0000313" key="15">
    <source>
        <dbReference type="EMBL" id="TLD42314.1"/>
    </source>
</evidence>
<dbReference type="Pfam" id="PF00672">
    <property type="entry name" value="HAMP"/>
    <property type="match status" value="1"/>
</dbReference>
<evidence type="ECO:0000256" key="2">
    <source>
        <dbReference type="ARBA" id="ARBA00022475"/>
    </source>
</evidence>
<evidence type="ECO:0000256" key="4">
    <source>
        <dbReference type="ARBA" id="ARBA00022679"/>
    </source>
</evidence>
<dbReference type="InterPro" id="IPR000014">
    <property type="entry name" value="PAS"/>
</dbReference>
<keyword evidence="4" id="KW-0808">Transferase</keyword>
<dbReference type="InterPro" id="IPR035965">
    <property type="entry name" value="PAS-like_dom_sf"/>
</dbReference>
<proteinExistence type="predicted"/>
<dbReference type="CDD" id="cd06225">
    <property type="entry name" value="HAMP"/>
    <property type="match status" value="1"/>
</dbReference>
<keyword evidence="9 12" id="KW-1133">Transmembrane helix</keyword>
<sequence length="889" mass="101381">MYISIKTRLILLLIVFTLLPFILLKIIAYPRIQADLQEVLIRDLDGMGHKQAELVTNWMQERILNTRVIANNPLMAESVKITKEDEDYHDIVQYLEVVKNEYGYKGLLVSNDKGIVTIATSEEGVGNDVSQMDYFKEAVQGKTYVSSVVPSEIPLMNEYGEKELGLPNMLVSSPLKDREGNIIGIVALRIDVLKLSELMLSLSLGKTEETYLINKDGYMITESRFAGHLKEMGLVKKRCALELKLINQETGKLTEGAQQCISGNNGFDAQGYKDYSGVTVLGVWRWLPEFHWGVITEIDRDEGYGPAYNLNYIVSSVLLILAFPFVMVAYLVGKKLSVPILKLTEVTRKMASGDLAQRVDIRREDELGELASSFNVMAKSLVEKTKEIVISEKRYREIFNSIKEGVYQSEPGAEGVFTFINKTGAEILGYSDPQEIIGTRVKNIYVDAEDRNRLCGKLEKDGVWREFVSLCKRKSGESFYAERTSSMLRDEKGNPAAIYGVFRDISERKKAEMEIVESEKRYRLLFDSLKEGVYQSGPEVDGVFTWINQAGAEILGYKSPEEVVGLKVKDVYVNPDDQKKVVEKLSKEGVWKGFASFCKRKNGERFHMERTSSVVADEKGNPIRIDGIFRDITERKKLEQELQESERHHRQLLNSLKEGIYQCEPVEDGVFTWINQAGAEILGYASSEQAIGTKVKDIYANPDERREIIEKLTREGILKSFTSLCKRQNGEYFFMERTSNLVVNEEGKLVRIDGIFRDISERKRLEEELLKSEIQHKQLLNSLKEGIYVCEPAEDGVFTWINQAGAEILGYNSPEEVIGIRVKDVYVNPNDRKELIRRLKEEGVWRDFVSYCKKKNGERFISETTCNLEYDESDKPIRIGGIFRDITER</sequence>
<evidence type="ECO:0000256" key="6">
    <source>
        <dbReference type="ARBA" id="ARBA00022741"/>
    </source>
</evidence>
<dbReference type="SMART" id="SM00091">
    <property type="entry name" value="PAS"/>
    <property type="match status" value="4"/>
</dbReference>
<evidence type="ECO:0000256" key="5">
    <source>
        <dbReference type="ARBA" id="ARBA00022692"/>
    </source>
</evidence>
<dbReference type="Gene3D" id="6.10.340.10">
    <property type="match status" value="1"/>
</dbReference>
<dbReference type="InterPro" id="IPR003660">
    <property type="entry name" value="HAMP_dom"/>
</dbReference>
<evidence type="ECO:0000256" key="1">
    <source>
        <dbReference type="ARBA" id="ARBA00004651"/>
    </source>
</evidence>
<dbReference type="GO" id="GO:0016301">
    <property type="term" value="F:kinase activity"/>
    <property type="evidence" value="ECO:0007669"/>
    <property type="project" value="UniProtKB-KW"/>
</dbReference>
<dbReference type="AlphaFoldDB" id="A0A533QC59"/>
<dbReference type="SUPFAM" id="SSF158472">
    <property type="entry name" value="HAMP domain-like"/>
    <property type="match status" value="1"/>
</dbReference>
<dbReference type="PROSITE" id="PS50885">
    <property type="entry name" value="HAMP"/>
    <property type="match status" value="1"/>
</dbReference>
<keyword evidence="10" id="KW-0902">Two-component regulatory system</keyword>
<keyword evidence="6" id="KW-0547">Nucleotide-binding</keyword>
<reference evidence="15 16" key="1">
    <citation type="submission" date="2019-04" db="EMBL/GenBank/DDBJ databases">
        <title>Genome of a novel bacterium Candidatus Jettenia ecosi reconstructed from metagenome of an anammox bioreactor.</title>
        <authorList>
            <person name="Mardanov A.V."/>
            <person name="Beletsky A.V."/>
            <person name="Ravin N.V."/>
            <person name="Botchkova E.A."/>
            <person name="Litti Y.V."/>
            <person name="Nozhevnikova A.N."/>
        </authorList>
    </citation>
    <scope>NUCLEOTIDE SEQUENCE [LARGE SCALE GENOMIC DNA]</scope>
    <source>
        <strain evidence="15">J2</strain>
    </source>
</reference>
<dbReference type="CDD" id="cd12914">
    <property type="entry name" value="PDC1_DGC_like"/>
    <property type="match status" value="1"/>
</dbReference>
<evidence type="ECO:0000256" key="3">
    <source>
        <dbReference type="ARBA" id="ARBA00022553"/>
    </source>
</evidence>
<comment type="caution">
    <text evidence="15">The sequence shown here is derived from an EMBL/GenBank/DDBJ whole genome shotgun (WGS) entry which is preliminary data.</text>
</comment>
<dbReference type="GO" id="GO:0000160">
    <property type="term" value="P:phosphorelay signal transduction system"/>
    <property type="evidence" value="ECO:0007669"/>
    <property type="project" value="UniProtKB-KW"/>
</dbReference>
<dbReference type="CDD" id="cd00130">
    <property type="entry name" value="PAS"/>
    <property type="match status" value="4"/>
</dbReference>
<evidence type="ECO:0000256" key="10">
    <source>
        <dbReference type="ARBA" id="ARBA00023012"/>
    </source>
</evidence>
<dbReference type="SUPFAM" id="SSF103190">
    <property type="entry name" value="Sensory domain-like"/>
    <property type="match status" value="1"/>
</dbReference>
<feature type="transmembrane region" description="Helical" evidence="12">
    <location>
        <begin position="312"/>
        <end position="332"/>
    </location>
</feature>
<protein>
    <submittedName>
        <fullName evidence="15">Uncharacterized protein</fullName>
    </submittedName>
</protein>